<evidence type="ECO:0000256" key="3">
    <source>
        <dbReference type="ARBA" id="ARBA00022737"/>
    </source>
</evidence>
<dbReference type="Proteomes" id="UP001176940">
    <property type="component" value="Unassembled WGS sequence"/>
</dbReference>
<evidence type="ECO:0000313" key="7">
    <source>
        <dbReference type="Proteomes" id="UP001176940"/>
    </source>
</evidence>
<keyword evidence="4" id="KW-1133">Transmembrane helix</keyword>
<keyword evidence="7" id="KW-1185">Reference proteome</keyword>
<dbReference type="InterPro" id="IPR037721">
    <property type="entry name" value="Ferlin"/>
</dbReference>
<dbReference type="EMBL" id="CAUEEQ010006669">
    <property type="protein sequence ID" value="CAJ0930467.1"/>
    <property type="molecule type" value="Genomic_DNA"/>
</dbReference>
<dbReference type="PANTHER" id="PTHR12546">
    <property type="entry name" value="FER-1-LIKE"/>
    <property type="match status" value="1"/>
</dbReference>
<evidence type="ECO:0000256" key="5">
    <source>
        <dbReference type="ARBA" id="ARBA00023136"/>
    </source>
</evidence>
<proteinExistence type="predicted"/>
<gene>
    <name evidence="6" type="ORF">RIMI_LOCUS4224810</name>
</gene>
<comment type="caution">
    <text evidence="6">The sequence shown here is derived from an EMBL/GenBank/DDBJ whole genome shotgun (WGS) entry which is preliminary data.</text>
</comment>
<evidence type="ECO:0008006" key="8">
    <source>
        <dbReference type="Google" id="ProtNLM"/>
    </source>
</evidence>
<organism evidence="6 7">
    <name type="scientific">Ranitomeya imitator</name>
    <name type="common">mimic poison frog</name>
    <dbReference type="NCBI Taxonomy" id="111125"/>
    <lineage>
        <taxon>Eukaryota</taxon>
        <taxon>Metazoa</taxon>
        <taxon>Chordata</taxon>
        <taxon>Craniata</taxon>
        <taxon>Vertebrata</taxon>
        <taxon>Euteleostomi</taxon>
        <taxon>Amphibia</taxon>
        <taxon>Batrachia</taxon>
        <taxon>Anura</taxon>
        <taxon>Neobatrachia</taxon>
        <taxon>Hyloidea</taxon>
        <taxon>Dendrobatidae</taxon>
        <taxon>Dendrobatinae</taxon>
        <taxon>Ranitomeya</taxon>
    </lineage>
</organism>
<protein>
    <recommendedName>
        <fullName evidence="8">Otoferlin</fullName>
    </recommendedName>
</protein>
<evidence type="ECO:0000256" key="4">
    <source>
        <dbReference type="ARBA" id="ARBA00022989"/>
    </source>
</evidence>
<evidence type="ECO:0000313" key="6">
    <source>
        <dbReference type="EMBL" id="CAJ0930467.1"/>
    </source>
</evidence>
<evidence type="ECO:0000256" key="2">
    <source>
        <dbReference type="ARBA" id="ARBA00022692"/>
    </source>
</evidence>
<accession>A0ABN9L3B4</accession>
<keyword evidence="2" id="KW-0812">Transmembrane</keyword>
<keyword evidence="3" id="KW-0677">Repeat</keyword>
<reference evidence="6" key="1">
    <citation type="submission" date="2023-07" db="EMBL/GenBank/DDBJ databases">
        <authorList>
            <person name="Stuckert A."/>
        </authorList>
    </citation>
    <scope>NUCLEOTIDE SEQUENCE</scope>
</reference>
<dbReference type="PANTHER" id="PTHR12546:SF36">
    <property type="entry name" value="FER-1-LIKE PROTEIN 4"/>
    <property type="match status" value="1"/>
</dbReference>
<keyword evidence="5" id="KW-0472">Membrane</keyword>
<evidence type="ECO:0000256" key="1">
    <source>
        <dbReference type="ARBA" id="ARBA00004370"/>
    </source>
</evidence>
<sequence>MKAQVEALKEMDEAEAVKKEAFVRDKNKEEDEMLSGYDEHKALYVLQHWDDMPEYGTRLVPEHVEVRTLYNPESPGLGQGSVHMWIDMFPNDVPAPPPVNIKPREPVSYELRVIIWNTDDVILDDVNPFTGEPSSDIYVKGYVLYFYSLLNIIWPLYAKSLPLSYKLHIYHNLSIDLFICI</sequence>
<comment type="subcellular location">
    <subcellularLocation>
        <location evidence="1">Membrane</location>
    </subcellularLocation>
</comment>
<name>A0ABN9L3B4_9NEOB</name>